<accession>A0A6A6KAT2</accession>
<evidence type="ECO:0000313" key="17">
    <source>
        <dbReference type="Proteomes" id="UP000467840"/>
    </source>
</evidence>
<evidence type="ECO:0000259" key="15">
    <source>
        <dbReference type="Pfam" id="PF25884"/>
    </source>
</evidence>
<dbReference type="GO" id="GO:0005829">
    <property type="term" value="C:cytosol"/>
    <property type="evidence" value="ECO:0007669"/>
    <property type="project" value="TreeGrafter"/>
</dbReference>
<organism evidence="16 17">
    <name type="scientific">Hevea brasiliensis</name>
    <name type="common">Para rubber tree</name>
    <name type="synonym">Siphonia brasiliensis</name>
    <dbReference type="NCBI Taxonomy" id="3981"/>
    <lineage>
        <taxon>Eukaryota</taxon>
        <taxon>Viridiplantae</taxon>
        <taxon>Streptophyta</taxon>
        <taxon>Embryophyta</taxon>
        <taxon>Tracheophyta</taxon>
        <taxon>Spermatophyta</taxon>
        <taxon>Magnoliopsida</taxon>
        <taxon>eudicotyledons</taxon>
        <taxon>Gunneridae</taxon>
        <taxon>Pentapetalae</taxon>
        <taxon>rosids</taxon>
        <taxon>fabids</taxon>
        <taxon>Malpighiales</taxon>
        <taxon>Euphorbiaceae</taxon>
        <taxon>Crotonoideae</taxon>
        <taxon>Micrandreae</taxon>
        <taxon>Hevea</taxon>
    </lineage>
</organism>
<evidence type="ECO:0000256" key="5">
    <source>
        <dbReference type="ARBA" id="ARBA00022516"/>
    </source>
</evidence>
<dbReference type="GO" id="GO:0004496">
    <property type="term" value="F:mevalonate kinase activity"/>
    <property type="evidence" value="ECO:0007669"/>
    <property type="project" value="UniProtKB-EC"/>
</dbReference>
<keyword evidence="13" id="KW-0812">Transmembrane</keyword>
<dbReference type="InterPro" id="IPR014721">
    <property type="entry name" value="Ribsml_uS5_D2-typ_fold_subgr"/>
</dbReference>
<dbReference type="InterPro" id="IPR020568">
    <property type="entry name" value="Ribosomal_Su5_D2-typ_SF"/>
</dbReference>
<keyword evidence="11" id="KW-0443">Lipid metabolism</keyword>
<feature type="domain" description="GHMP kinase N-terminal" evidence="14">
    <location>
        <begin position="89"/>
        <end position="126"/>
    </location>
</feature>
<dbReference type="Gene3D" id="3.30.70.890">
    <property type="entry name" value="GHMP kinase, C-terminal domain"/>
    <property type="match status" value="1"/>
</dbReference>
<evidence type="ECO:0000256" key="13">
    <source>
        <dbReference type="SAM" id="Phobius"/>
    </source>
</evidence>
<evidence type="ECO:0000256" key="8">
    <source>
        <dbReference type="ARBA" id="ARBA00022777"/>
    </source>
</evidence>
<dbReference type="InterPro" id="IPR006203">
    <property type="entry name" value="GHMP_knse_ATP-bd_CS"/>
</dbReference>
<feature type="transmembrane region" description="Helical" evidence="13">
    <location>
        <begin position="382"/>
        <end position="403"/>
    </location>
</feature>
<dbReference type="EC" id="2.7.1.36" evidence="3"/>
<dbReference type="PANTHER" id="PTHR43290:SF2">
    <property type="entry name" value="MEVALONATE KINASE"/>
    <property type="match status" value="1"/>
</dbReference>
<feature type="domain" description="Uncharacterized GPI-anchored protein At5g19230-like" evidence="15">
    <location>
        <begin position="262"/>
        <end position="367"/>
    </location>
</feature>
<comment type="subcellular location">
    <subcellularLocation>
        <location evidence="1">Cytoplasm</location>
    </subcellularLocation>
</comment>
<dbReference type="GO" id="GO:0019287">
    <property type="term" value="P:isopentenyl diphosphate biosynthetic process, mevalonate pathway"/>
    <property type="evidence" value="ECO:0007669"/>
    <property type="project" value="UniProtKB-UniPathway"/>
</dbReference>
<evidence type="ECO:0000259" key="14">
    <source>
        <dbReference type="Pfam" id="PF00288"/>
    </source>
</evidence>
<keyword evidence="9" id="KW-0067">ATP-binding</keyword>
<dbReference type="UniPathway" id="UPA00057">
    <property type="reaction ID" value="UER00098"/>
</dbReference>
<dbReference type="Pfam" id="PF25884">
    <property type="entry name" value="At5g19230"/>
    <property type="match status" value="1"/>
</dbReference>
<evidence type="ECO:0000256" key="12">
    <source>
        <dbReference type="ARBA" id="ARBA00029438"/>
    </source>
</evidence>
<evidence type="ECO:0000256" key="4">
    <source>
        <dbReference type="ARBA" id="ARBA00022490"/>
    </source>
</evidence>
<proteinExistence type="inferred from homology"/>
<keyword evidence="13" id="KW-0472">Membrane</keyword>
<dbReference type="InterPro" id="IPR036554">
    <property type="entry name" value="GHMP_kinase_C_sf"/>
</dbReference>
<keyword evidence="6" id="KW-0808">Transferase</keyword>
<dbReference type="Gene3D" id="3.30.230.10">
    <property type="match status" value="1"/>
</dbReference>
<keyword evidence="7" id="KW-0547">Nucleotide-binding</keyword>
<dbReference type="PROSITE" id="PS00627">
    <property type="entry name" value="GHMP_KINASES_ATP"/>
    <property type="match status" value="1"/>
</dbReference>
<keyword evidence="17" id="KW-1185">Reference proteome</keyword>
<dbReference type="InterPro" id="IPR006205">
    <property type="entry name" value="Mev_gal_kin"/>
</dbReference>
<evidence type="ECO:0000313" key="16">
    <source>
        <dbReference type="EMBL" id="KAF2285917.1"/>
    </source>
</evidence>
<comment type="similarity">
    <text evidence="2">Belongs to the GHMP kinase family. Mevalonate kinase subfamily.</text>
</comment>
<keyword evidence="4" id="KW-0963">Cytoplasm</keyword>
<keyword evidence="5" id="KW-0444">Lipid biosynthesis</keyword>
<reference evidence="16 17" key="1">
    <citation type="journal article" date="2020" name="Mol. Plant">
        <title>The Chromosome-Based Rubber Tree Genome Provides New Insights into Spurge Genome Evolution and Rubber Biosynthesis.</title>
        <authorList>
            <person name="Liu J."/>
            <person name="Shi C."/>
            <person name="Shi C.C."/>
            <person name="Li W."/>
            <person name="Zhang Q.J."/>
            <person name="Zhang Y."/>
            <person name="Li K."/>
            <person name="Lu H.F."/>
            <person name="Shi C."/>
            <person name="Zhu S.T."/>
            <person name="Xiao Z.Y."/>
            <person name="Nan H."/>
            <person name="Yue Y."/>
            <person name="Zhu X.G."/>
            <person name="Wu Y."/>
            <person name="Hong X.N."/>
            <person name="Fan G.Y."/>
            <person name="Tong Y."/>
            <person name="Zhang D."/>
            <person name="Mao C.L."/>
            <person name="Liu Y.L."/>
            <person name="Hao S.J."/>
            <person name="Liu W.Q."/>
            <person name="Lv M.Q."/>
            <person name="Zhang H.B."/>
            <person name="Liu Y."/>
            <person name="Hu-Tang G.R."/>
            <person name="Wang J.P."/>
            <person name="Wang J.H."/>
            <person name="Sun Y.H."/>
            <person name="Ni S.B."/>
            <person name="Chen W.B."/>
            <person name="Zhang X.C."/>
            <person name="Jiao Y.N."/>
            <person name="Eichler E.E."/>
            <person name="Li G.H."/>
            <person name="Liu X."/>
            <person name="Gao L.Z."/>
        </authorList>
    </citation>
    <scope>NUCLEOTIDE SEQUENCE [LARGE SCALE GENOMIC DNA]</scope>
    <source>
        <strain evidence="17">cv. GT1</strain>
        <tissue evidence="16">Leaf</tissue>
    </source>
</reference>
<dbReference type="GO" id="GO:0005524">
    <property type="term" value="F:ATP binding"/>
    <property type="evidence" value="ECO:0007669"/>
    <property type="project" value="UniProtKB-KW"/>
</dbReference>
<comment type="caution">
    <text evidence="16">The sequence shown here is derived from an EMBL/GenBank/DDBJ whole genome shotgun (WGS) entry which is preliminary data.</text>
</comment>
<gene>
    <name evidence="16" type="ORF">GH714_008959</name>
</gene>
<dbReference type="PRINTS" id="PR00959">
    <property type="entry name" value="MEVGALKINASE"/>
</dbReference>
<evidence type="ECO:0000256" key="7">
    <source>
        <dbReference type="ARBA" id="ARBA00022741"/>
    </source>
</evidence>
<keyword evidence="8" id="KW-0418">Kinase</keyword>
<name>A0A6A6KAT2_HEVBR</name>
<protein>
    <recommendedName>
        <fullName evidence="3">mevalonate kinase</fullName>
        <ecNumber evidence="3">2.7.1.36</ecNumber>
    </recommendedName>
</protein>
<evidence type="ECO:0000256" key="1">
    <source>
        <dbReference type="ARBA" id="ARBA00004496"/>
    </source>
</evidence>
<evidence type="ECO:0000256" key="10">
    <source>
        <dbReference type="ARBA" id="ARBA00022842"/>
    </source>
</evidence>
<dbReference type="EMBL" id="JAAGAX010000017">
    <property type="protein sequence ID" value="KAF2285917.1"/>
    <property type="molecule type" value="Genomic_DNA"/>
</dbReference>
<comment type="pathway">
    <text evidence="12">Isoprenoid biosynthesis; isopentenyl diphosphate biosynthesis via mevalonate pathway; isopentenyl diphosphate from (R)-mevalonate: step 1/3.</text>
</comment>
<dbReference type="SUPFAM" id="SSF54211">
    <property type="entry name" value="Ribosomal protein S5 domain 2-like"/>
    <property type="match status" value="1"/>
</dbReference>
<dbReference type="PANTHER" id="PTHR43290">
    <property type="entry name" value="MEVALONATE KINASE"/>
    <property type="match status" value="1"/>
</dbReference>
<dbReference type="InterPro" id="IPR059083">
    <property type="entry name" value="At5g19230_dom"/>
</dbReference>
<dbReference type="AlphaFoldDB" id="A0A6A6KAT2"/>
<evidence type="ECO:0000256" key="6">
    <source>
        <dbReference type="ARBA" id="ARBA00022679"/>
    </source>
</evidence>
<dbReference type="Pfam" id="PF00288">
    <property type="entry name" value="GHMP_kinases_N"/>
    <property type="match status" value="1"/>
</dbReference>
<evidence type="ECO:0000256" key="2">
    <source>
        <dbReference type="ARBA" id="ARBA00006495"/>
    </source>
</evidence>
<evidence type="ECO:0000256" key="11">
    <source>
        <dbReference type="ARBA" id="ARBA00023098"/>
    </source>
</evidence>
<sequence>MDHSFPIENDDSLKLQLKDVALEFSWPIGRIKEALSNLGAPSSSTPTSCSIESVKSISALVDEQNIPEAKIALASGVSAFLWLYTSIRGFKPATVVVTSDLPLGSGLGSSAAFCVALSAALLALSDSIIHGKPSGIDNTVSTYGNMIKFRSGNLTRITSKMPLKMLVTNTKVGRNTKALVAGVSERTLRHPNAMSFVFNAVDSISNDLANIILSPAPDDVSISEKEEKLEELMEMNQGLLQCMGMEKVIFEMPQLSQGILRPPSFRQEQEAECLASEVAKDLEEKKCEEASGSNPYQLANHTDFLSKCGINVSHTRDGVVLPVCVPNLDSIEVFTNYTRTQFAKYINDSKFAEAGLGCKGNWMVAVLSTATSEGDFAGANSLVSMIGFGHCLISFLLGMLVFAEVPLGWW</sequence>
<dbReference type="InterPro" id="IPR006204">
    <property type="entry name" value="GHMP_kinase_N_dom"/>
</dbReference>
<evidence type="ECO:0000256" key="9">
    <source>
        <dbReference type="ARBA" id="ARBA00022840"/>
    </source>
</evidence>
<keyword evidence="10" id="KW-0460">Magnesium</keyword>
<evidence type="ECO:0000256" key="3">
    <source>
        <dbReference type="ARBA" id="ARBA00012103"/>
    </source>
</evidence>
<keyword evidence="13" id="KW-1133">Transmembrane helix</keyword>
<dbReference type="Proteomes" id="UP000467840">
    <property type="component" value="Chromosome 3"/>
</dbReference>
<dbReference type="SUPFAM" id="SSF55060">
    <property type="entry name" value="GHMP Kinase, C-terminal domain"/>
    <property type="match status" value="1"/>
</dbReference>